<protein>
    <submittedName>
        <fullName evidence="2">Uncharacterized protein</fullName>
    </submittedName>
</protein>
<feature type="region of interest" description="Disordered" evidence="1">
    <location>
        <begin position="110"/>
        <end position="155"/>
    </location>
</feature>
<name>A0ABD1F4A2_HYPHA</name>
<organism evidence="2 3">
    <name type="scientific">Hypothenemus hampei</name>
    <name type="common">Coffee berry borer</name>
    <dbReference type="NCBI Taxonomy" id="57062"/>
    <lineage>
        <taxon>Eukaryota</taxon>
        <taxon>Metazoa</taxon>
        <taxon>Ecdysozoa</taxon>
        <taxon>Arthropoda</taxon>
        <taxon>Hexapoda</taxon>
        <taxon>Insecta</taxon>
        <taxon>Pterygota</taxon>
        <taxon>Neoptera</taxon>
        <taxon>Endopterygota</taxon>
        <taxon>Coleoptera</taxon>
        <taxon>Polyphaga</taxon>
        <taxon>Cucujiformia</taxon>
        <taxon>Curculionidae</taxon>
        <taxon>Scolytinae</taxon>
        <taxon>Hypothenemus</taxon>
    </lineage>
</organism>
<keyword evidence="3" id="KW-1185">Reference proteome</keyword>
<feature type="compositionally biased region" description="Acidic residues" evidence="1">
    <location>
        <begin position="146"/>
        <end position="155"/>
    </location>
</feature>
<dbReference type="AlphaFoldDB" id="A0ABD1F4A2"/>
<evidence type="ECO:0000313" key="3">
    <source>
        <dbReference type="Proteomes" id="UP001566132"/>
    </source>
</evidence>
<evidence type="ECO:0000256" key="1">
    <source>
        <dbReference type="SAM" id="MobiDB-lite"/>
    </source>
</evidence>
<sequence>MQADRQRIRERLDATTRRPLSENTKRRDTIQYAVGEFVLMHRSDKMHKSKLHYEFQGLFEIVGITPDHRYELRRVGKTVITKAVKEQLRRWPTDWSLSVDMPDLLEFIENDSKEGDKEDDVDSKATLSGEEEITDNPKTFPRVSSDDFEELSNQK</sequence>
<gene>
    <name evidence="2" type="ORF">ABEB36_004742</name>
</gene>
<proteinExistence type="predicted"/>
<reference evidence="2 3" key="1">
    <citation type="submission" date="2024-05" db="EMBL/GenBank/DDBJ databases">
        <title>Genetic variation in Jamaican populations of the coffee berry borer (Hypothenemus hampei).</title>
        <authorList>
            <person name="Errbii M."/>
            <person name="Myrie A."/>
        </authorList>
    </citation>
    <scope>NUCLEOTIDE SEQUENCE [LARGE SCALE GENOMIC DNA]</scope>
    <source>
        <strain evidence="2">JA-Hopewell-2020-01-JO</strain>
        <tissue evidence="2">Whole body</tissue>
    </source>
</reference>
<evidence type="ECO:0000313" key="2">
    <source>
        <dbReference type="EMBL" id="KAL1510087.1"/>
    </source>
</evidence>
<feature type="region of interest" description="Disordered" evidence="1">
    <location>
        <begin position="1"/>
        <end position="24"/>
    </location>
</feature>
<dbReference type="Proteomes" id="UP001566132">
    <property type="component" value="Unassembled WGS sequence"/>
</dbReference>
<dbReference type="EMBL" id="JBDJPC010000003">
    <property type="protein sequence ID" value="KAL1510087.1"/>
    <property type="molecule type" value="Genomic_DNA"/>
</dbReference>
<comment type="caution">
    <text evidence="2">The sequence shown here is derived from an EMBL/GenBank/DDBJ whole genome shotgun (WGS) entry which is preliminary data.</text>
</comment>
<accession>A0ABD1F4A2</accession>